<organism evidence="2 3">
    <name type="scientific">Pseudomonas duriflava</name>
    <dbReference type="NCBI Taxonomy" id="459528"/>
    <lineage>
        <taxon>Bacteria</taxon>
        <taxon>Pseudomonadati</taxon>
        <taxon>Pseudomonadota</taxon>
        <taxon>Gammaproteobacteria</taxon>
        <taxon>Pseudomonadales</taxon>
        <taxon>Pseudomonadaceae</taxon>
        <taxon>Pseudomonas</taxon>
    </lineage>
</organism>
<keyword evidence="3" id="KW-1185">Reference proteome</keyword>
<reference evidence="2 3" key="1">
    <citation type="journal article" date="2015" name="Stand. Genomic Sci.">
        <title>Genomic Encyclopedia of Bacterial and Archaeal Type Strains, Phase III: the genomes of soil and plant-associated and newly described type strains.</title>
        <authorList>
            <person name="Whitman W.B."/>
            <person name="Woyke T."/>
            <person name="Klenk H.P."/>
            <person name="Zhou Y."/>
            <person name="Lilburn T.G."/>
            <person name="Beck B.J."/>
            <person name="De Vos P."/>
            <person name="Vandamme P."/>
            <person name="Eisen J.A."/>
            <person name="Garrity G."/>
            <person name="Hugenholtz P."/>
            <person name="Kyrpides N.C."/>
        </authorList>
    </citation>
    <scope>NUCLEOTIDE SEQUENCE [LARGE SCALE GENOMIC DNA]</scope>
    <source>
        <strain evidence="2 3">CGMCC 1.6858</strain>
    </source>
</reference>
<comment type="caution">
    <text evidence="2">The sequence shown here is derived from an EMBL/GenBank/DDBJ whole genome shotgun (WGS) entry which is preliminary data.</text>
</comment>
<evidence type="ECO:0000313" key="3">
    <source>
        <dbReference type="Proteomes" id="UP000316905"/>
    </source>
</evidence>
<protein>
    <submittedName>
        <fullName evidence="2">Uncharacterized protein</fullName>
    </submittedName>
</protein>
<proteinExistence type="predicted"/>
<name>A0A562Q4S2_9PSED</name>
<sequence length="103" mass="11374">MWSSTAMVTGRMEGGRASSGSPIERMGSSYLQDRLAAGTEPGLDRRGHRCPQCRSEYPQADLGVTVMDLIQANAPITTSSREIAELFECRHDNVKRTIDRLAF</sequence>
<dbReference type="AlphaFoldDB" id="A0A562Q4S2"/>
<feature type="region of interest" description="Disordered" evidence="1">
    <location>
        <begin position="1"/>
        <end position="25"/>
    </location>
</feature>
<gene>
    <name evidence="2" type="ORF">IQ22_03718</name>
</gene>
<dbReference type="RefSeq" id="WP_167654182.1">
    <property type="nucleotide sequence ID" value="NZ_VLKY01000013.1"/>
</dbReference>
<dbReference type="EMBL" id="VLKY01000013">
    <property type="protein sequence ID" value="TWI51016.1"/>
    <property type="molecule type" value="Genomic_DNA"/>
</dbReference>
<evidence type="ECO:0000256" key="1">
    <source>
        <dbReference type="SAM" id="MobiDB-lite"/>
    </source>
</evidence>
<evidence type="ECO:0000313" key="2">
    <source>
        <dbReference type="EMBL" id="TWI51016.1"/>
    </source>
</evidence>
<dbReference type="Proteomes" id="UP000316905">
    <property type="component" value="Unassembled WGS sequence"/>
</dbReference>
<accession>A0A562Q4S2</accession>